<gene>
    <name evidence="1" type="ORF">BpHYR1_005792</name>
</gene>
<comment type="caution">
    <text evidence="1">The sequence shown here is derived from an EMBL/GenBank/DDBJ whole genome shotgun (WGS) entry which is preliminary data.</text>
</comment>
<dbReference type="Proteomes" id="UP000276133">
    <property type="component" value="Unassembled WGS sequence"/>
</dbReference>
<keyword evidence="2" id="KW-1185">Reference proteome</keyword>
<dbReference type="AlphaFoldDB" id="A0A3M7QDQ4"/>
<evidence type="ECO:0000313" key="2">
    <source>
        <dbReference type="Proteomes" id="UP000276133"/>
    </source>
</evidence>
<accession>A0A3M7QDQ4</accession>
<organism evidence="1 2">
    <name type="scientific">Brachionus plicatilis</name>
    <name type="common">Marine rotifer</name>
    <name type="synonym">Brachionus muelleri</name>
    <dbReference type="NCBI Taxonomy" id="10195"/>
    <lineage>
        <taxon>Eukaryota</taxon>
        <taxon>Metazoa</taxon>
        <taxon>Spiralia</taxon>
        <taxon>Gnathifera</taxon>
        <taxon>Rotifera</taxon>
        <taxon>Eurotatoria</taxon>
        <taxon>Monogononta</taxon>
        <taxon>Pseudotrocha</taxon>
        <taxon>Ploima</taxon>
        <taxon>Brachionidae</taxon>
        <taxon>Brachionus</taxon>
    </lineage>
</organism>
<evidence type="ECO:0000313" key="1">
    <source>
        <dbReference type="EMBL" id="RNA09520.1"/>
    </source>
</evidence>
<protein>
    <submittedName>
        <fullName evidence="1">Uncharacterized protein</fullName>
    </submittedName>
</protein>
<proteinExistence type="predicted"/>
<reference evidence="1 2" key="1">
    <citation type="journal article" date="2018" name="Sci. Rep.">
        <title>Genomic signatures of local adaptation to the degree of environmental predictability in rotifers.</title>
        <authorList>
            <person name="Franch-Gras L."/>
            <person name="Hahn C."/>
            <person name="Garcia-Roger E.M."/>
            <person name="Carmona M.J."/>
            <person name="Serra M."/>
            <person name="Gomez A."/>
        </authorList>
    </citation>
    <scope>NUCLEOTIDE SEQUENCE [LARGE SCALE GENOMIC DNA]</scope>
    <source>
        <strain evidence="1">HYR1</strain>
    </source>
</reference>
<name>A0A3M7QDQ4_BRAPC</name>
<dbReference type="EMBL" id="REGN01006449">
    <property type="protein sequence ID" value="RNA09520.1"/>
    <property type="molecule type" value="Genomic_DNA"/>
</dbReference>
<sequence length="171" mass="19454">MDGYVCMSRFLNSWRPMLCGPMRIMGRQLFVGQGHELTARALHVFSVAEAALFSVHKTVSHNALDLFVSFLLKLLRGNETGQALFVALFVRLPPLSVVVVDHVQNVSLVERQSEFFARQVQVFARHIAKESSDVKRVVFKLERLGRTLVELERLVRHVRYDEKADYAGEVG</sequence>